<dbReference type="RefSeq" id="WP_394468536.1">
    <property type="nucleotide sequence ID" value="NZ_JBIGHY010000001.1"/>
</dbReference>
<dbReference type="Pfam" id="PF03401">
    <property type="entry name" value="TctC"/>
    <property type="match status" value="1"/>
</dbReference>
<keyword evidence="4" id="KW-1185">Reference proteome</keyword>
<feature type="chain" id="PRO_5047109961" evidence="2">
    <location>
        <begin position="22"/>
        <end position="328"/>
    </location>
</feature>
<dbReference type="Gene3D" id="3.40.190.10">
    <property type="entry name" value="Periplasmic binding protein-like II"/>
    <property type="match status" value="1"/>
</dbReference>
<accession>A0ABW7EGE3</accession>
<evidence type="ECO:0000313" key="4">
    <source>
        <dbReference type="Proteomes" id="UP001606300"/>
    </source>
</evidence>
<evidence type="ECO:0000256" key="2">
    <source>
        <dbReference type="SAM" id="SignalP"/>
    </source>
</evidence>
<feature type="signal peptide" evidence="2">
    <location>
        <begin position="1"/>
        <end position="21"/>
    </location>
</feature>
<gene>
    <name evidence="3" type="ORF">ACG02S_00805</name>
</gene>
<evidence type="ECO:0000256" key="1">
    <source>
        <dbReference type="ARBA" id="ARBA00006987"/>
    </source>
</evidence>
<evidence type="ECO:0000313" key="3">
    <source>
        <dbReference type="EMBL" id="MFG6412429.1"/>
    </source>
</evidence>
<reference evidence="3 4" key="1">
    <citation type="submission" date="2024-09" db="EMBL/GenBank/DDBJ databases">
        <title>Novel species of the genus Pelomonas and Roseateles isolated from streams.</title>
        <authorList>
            <person name="Lu H."/>
        </authorList>
    </citation>
    <scope>NUCLEOTIDE SEQUENCE [LARGE SCALE GENOMIC DNA]</scope>
    <source>
        <strain evidence="3 4">DC23W</strain>
    </source>
</reference>
<protein>
    <submittedName>
        <fullName evidence="3">Bug family tripartite tricarboxylate transporter substrate binding protein</fullName>
    </submittedName>
</protein>
<comment type="caution">
    <text evidence="3">The sequence shown here is derived from an EMBL/GenBank/DDBJ whole genome shotgun (WGS) entry which is preliminary data.</text>
</comment>
<keyword evidence="2" id="KW-0732">Signal</keyword>
<dbReference type="Gene3D" id="3.40.190.150">
    <property type="entry name" value="Bordetella uptake gene, domain 1"/>
    <property type="match status" value="1"/>
</dbReference>
<name>A0ABW7EGE3_9BURK</name>
<dbReference type="CDD" id="cd13578">
    <property type="entry name" value="PBP2_Bug27"/>
    <property type="match status" value="1"/>
</dbReference>
<organism evidence="3 4">
    <name type="scientific">Pelomonas dachongensis</name>
    <dbReference type="NCBI Taxonomy" id="3299029"/>
    <lineage>
        <taxon>Bacteria</taxon>
        <taxon>Pseudomonadati</taxon>
        <taxon>Pseudomonadota</taxon>
        <taxon>Betaproteobacteria</taxon>
        <taxon>Burkholderiales</taxon>
        <taxon>Sphaerotilaceae</taxon>
        <taxon>Roseateles</taxon>
    </lineage>
</organism>
<comment type="similarity">
    <text evidence="1">Belongs to the UPF0065 (bug) family.</text>
</comment>
<dbReference type="SUPFAM" id="SSF53850">
    <property type="entry name" value="Periplasmic binding protein-like II"/>
    <property type="match status" value="1"/>
</dbReference>
<dbReference type="InterPro" id="IPR005064">
    <property type="entry name" value="BUG"/>
</dbReference>
<dbReference type="EMBL" id="JBIGHY010000001">
    <property type="protein sequence ID" value="MFG6412429.1"/>
    <property type="molecule type" value="Genomic_DNA"/>
</dbReference>
<dbReference type="PIRSF" id="PIRSF017082">
    <property type="entry name" value="YflP"/>
    <property type="match status" value="1"/>
</dbReference>
<proteinExistence type="inferred from homology"/>
<sequence>MKTCLFKRRGLLCWLAAPALAQPAASWPARPLRIVVPYPAGGPGDLAARLLAPELQRSLGYAVHVENRPGADGNIGAAEVASATDGHTLLMGSVGTHVINPLLSRRLPYDPVKDFAPVGVVATVPLVLVMNAAVAQRLGVRSVSDLVRAATLQPGRLLIASGGNGTPTHLSGELFKRLTRTYMLHFPYRSTASAQQDVIAGNMDVMFDSLPAALPHIRAGRLLALAVASPRRVAGLPELPTVDEAGGPALKGFEASVWLGLFAPGSQPPEQLARLQRDTATVLSGPLRERLASRGLYAHGGGDFASLIAADTDKWARVVRLAGIRVDR</sequence>
<dbReference type="InterPro" id="IPR042100">
    <property type="entry name" value="Bug_dom1"/>
</dbReference>
<dbReference type="Proteomes" id="UP001606300">
    <property type="component" value="Unassembled WGS sequence"/>
</dbReference>
<dbReference type="PANTHER" id="PTHR42928:SF5">
    <property type="entry name" value="BLR1237 PROTEIN"/>
    <property type="match status" value="1"/>
</dbReference>
<dbReference type="PANTHER" id="PTHR42928">
    <property type="entry name" value="TRICARBOXYLATE-BINDING PROTEIN"/>
    <property type="match status" value="1"/>
</dbReference>